<evidence type="ECO:0000259" key="11">
    <source>
        <dbReference type="PROSITE" id="PS50102"/>
    </source>
</evidence>
<dbReference type="OrthoDB" id="442677at2759"/>
<dbReference type="PANTHER" id="PTHR23236:SF25">
    <property type="entry name" value="RNA-BINDING PROTEIN 34"/>
    <property type="match status" value="1"/>
</dbReference>
<keyword evidence="13" id="KW-1185">Reference proteome</keyword>
<feature type="domain" description="RRM" evidence="11">
    <location>
        <begin position="301"/>
        <end position="379"/>
    </location>
</feature>
<dbReference type="Proteomes" id="UP000277580">
    <property type="component" value="Unassembled WGS sequence"/>
</dbReference>
<feature type="region of interest" description="Disordered" evidence="10">
    <location>
        <begin position="450"/>
        <end position="488"/>
    </location>
</feature>
<comment type="function">
    <text evidence="1">Involved in pre-25S rRNA processing.</text>
</comment>
<dbReference type="InterPro" id="IPR047189">
    <property type="entry name" value="RRM2_Nop12p-like"/>
</dbReference>
<feature type="compositionally biased region" description="Acidic residues" evidence="10">
    <location>
        <begin position="64"/>
        <end position="92"/>
    </location>
</feature>
<dbReference type="Gene3D" id="3.30.70.330">
    <property type="match status" value="2"/>
</dbReference>
<dbReference type="CDD" id="cd12670">
    <property type="entry name" value="RRM2_Nop12p_like"/>
    <property type="match status" value="1"/>
</dbReference>
<evidence type="ECO:0000256" key="9">
    <source>
        <dbReference type="PROSITE-ProRule" id="PRU00176"/>
    </source>
</evidence>
<evidence type="ECO:0000256" key="5">
    <source>
        <dbReference type="ARBA" id="ARBA00022517"/>
    </source>
</evidence>
<accession>A0A3N4L4E0</accession>
<dbReference type="InParanoid" id="A0A3N4L4E0"/>
<proteinExistence type="inferred from homology"/>
<evidence type="ECO:0000256" key="2">
    <source>
        <dbReference type="ARBA" id="ARBA00004604"/>
    </source>
</evidence>
<organism evidence="12 13">
    <name type="scientific">Morchella conica CCBAS932</name>
    <dbReference type="NCBI Taxonomy" id="1392247"/>
    <lineage>
        <taxon>Eukaryota</taxon>
        <taxon>Fungi</taxon>
        <taxon>Dikarya</taxon>
        <taxon>Ascomycota</taxon>
        <taxon>Pezizomycotina</taxon>
        <taxon>Pezizomycetes</taxon>
        <taxon>Pezizales</taxon>
        <taxon>Morchellaceae</taxon>
        <taxon>Morchella</taxon>
    </lineage>
</organism>
<dbReference type="InterPro" id="IPR035979">
    <property type="entry name" value="RBD_domain_sf"/>
</dbReference>
<feature type="region of interest" description="Disordered" evidence="10">
    <location>
        <begin position="1"/>
        <end position="179"/>
    </location>
</feature>
<protein>
    <recommendedName>
        <fullName evidence="4">Nucleolar protein 12</fullName>
    </recommendedName>
</protein>
<feature type="compositionally biased region" description="Basic and acidic residues" evidence="10">
    <location>
        <begin position="156"/>
        <end position="179"/>
    </location>
</feature>
<feature type="compositionally biased region" description="Basic residues" evidence="10">
    <location>
        <begin position="373"/>
        <end position="385"/>
    </location>
</feature>
<comment type="similarity">
    <text evidence="3">Belongs to the RRM RBM34 family.</text>
</comment>
<dbReference type="SMART" id="SM00360">
    <property type="entry name" value="RRM"/>
    <property type="match status" value="2"/>
</dbReference>
<evidence type="ECO:0000256" key="8">
    <source>
        <dbReference type="ARBA" id="ARBA00023242"/>
    </source>
</evidence>
<evidence type="ECO:0000313" key="12">
    <source>
        <dbReference type="EMBL" id="RPB17693.1"/>
    </source>
</evidence>
<dbReference type="EMBL" id="ML119105">
    <property type="protein sequence ID" value="RPB17693.1"/>
    <property type="molecule type" value="Genomic_DNA"/>
</dbReference>
<evidence type="ECO:0000313" key="13">
    <source>
        <dbReference type="Proteomes" id="UP000277580"/>
    </source>
</evidence>
<feature type="compositionally biased region" description="Basic and acidic residues" evidence="10">
    <location>
        <begin position="386"/>
        <end position="407"/>
    </location>
</feature>
<evidence type="ECO:0000256" key="1">
    <source>
        <dbReference type="ARBA" id="ARBA00002475"/>
    </source>
</evidence>
<evidence type="ECO:0000256" key="6">
    <source>
        <dbReference type="ARBA" id="ARBA00022552"/>
    </source>
</evidence>
<feature type="compositionally biased region" description="Basic residues" evidence="10">
    <location>
        <begin position="463"/>
        <end position="475"/>
    </location>
</feature>
<dbReference type="FunCoup" id="A0A3N4L4E0">
    <property type="interactions" value="759"/>
</dbReference>
<dbReference type="AlphaFoldDB" id="A0A3N4L4E0"/>
<dbReference type="STRING" id="1392247.A0A3N4L4E0"/>
<feature type="region of interest" description="Disordered" evidence="10">
    <location>
        <begin position="371"/>
        <end position="422"/>
    </location>
</feature>
<gene>
    <name evidence="12" type="ORF">P167DRAFT_531221</name>
</gene>
<feature type="domain" description="RRM" evidence="11">
    <location>
        <begin position="194"/>
        <end position="293"/>
    </location>
</feature>
<keyword evidence="6" id="KW-0698">rRNA processing</keyword>
<dbReference type="SUPFAM" id="SSF54928">
    <property type="entry name" value="RNA-binding domain, RBD"/>
    <property type="match status" value="2"/>
</dbReference>
<dbReference type="GO" id="GO:0006364">
    <property type="term" value="P:rRNA processing"/>
    <property type="evidence" value="ECO:0007669"/>
    <property type="project" value="UniProtKB-KW"/>
</dbReference>
<keyword evidence="7 9" id="KW-0694">RNA-binding</keyword>
<evidence type="ECO:0000256" key="10">
    <source>
        <dbReference type="SAM" id="MobiDB-lite"/>
    </source>
</evidence>
<dbReference type="InterPro" id="IPR012677">
    <property type="entry name" value="Nucleotide-bd_a/b_plait_sf"/>
</dbReference>
<evidence type="ECO:0000256" key="4">
    <source>
        <dbReference type="ARBA" id="ARBA00015520"/>
    </source>
</evidence>
<comment type="subcellular location">
    <subcellularLocation>
        <location evidence="2">Nucleus</location>
        <location evidence="2">Nucleolus</location>
    </subcellularLocation>
</comment>
<dbReference type="InterPro" id="IPR000504">
    <property type="entry name" value="RRM_dom"/>
</dbReference>
<dbReference type="PANTHER" id="PTHR23236">
    <property type="entry name" value="EUKARYOTIC TRANSLATION INITIATION FACTOR 4B/4H"/>
    <property type="match status" value="1"/>
</dbReference>
<dbReference type="GO" id="GO:0003723">
    <property type="term" value="F:RNA binding"/>
    <property type="evidence" value="ECO:0007669"/>
    <property type="project" value="UniProtKB-UniRule"/>
</dbReference>
<dbReference type="Pfam" id="PF00076">
    <property type="entry name" value="RRM_1"/>
    <property type="match status" value="1"/>
</dbReference>
<sequence>MGKKDRSEKLSKKEKTSTATLPEKKIDPSLASLFESSFGAVKPPAKPARILSEGSEEQGHNDEVNDVDADADADLSEVDEEIADLEDTEDPTDPIPEVAKVTITDKKRKRKRKEENGELEDAYLRKLQDEEDAAEEERRRKRNKQLAKKAGISVPESEKDGSGDESDRKEESEFQIKHETLRDEKQIEIDKAARTVFLGNVPSTVVSSKPEYKLLKSHFTTGAGPIESVRFRSIAFSEQIPRKAAFITHKFHEKQQTLNAYIVFKTAAAAREALKLNGVVLLDRHIRVDSVAHPAPHDAKRCVFVGNLDFEAQEESLWKHFSTAGKVESVRIVRDAKTNVGKGFAYVQFEDVMAVDEALLLHEKRMPNDRKLRVTRARAIKRNAKRSTENDRDRRPDPTPRRPRDNIKGSIYQPKVDPRKRDQLNRASKILGRAAAAQLKSQGDVFEGLRATANTDSGIKKGGSGKKAGKPRARAVVRSQAWKVKNAK</sequence>
<keyword evidence="5" id="KW-0690">Ribosome biogenesis</keyword>
<feature type="compositionally biased region" description="Basic and acidic residues" evidence="10">
    <location>
        <begin position="1"/>
        <end position="27"/>
    </location>
</feature>
<evidence type="ECO:0000256" key="3">
    <source>
        <dbReference type="ARBA" id="ARBA00007077"/>
    </source>
</evidence>
<dbReference type="PROSITE" id="PS50102">
    <property type="entry name" value="RRM"/>
    <property type="match status" value="2"/>
</dbReference>
<evidence type="ECO:0000256" key="7">
    <source>
        <dbReference type="ARBA" id="ARBA00022884"/>
    </source>
</evidence>
<name>A0A3N4L4E0_9PEZI</name>
<reference evidence="12 13" key="1">
    <citation type="journal article" date="2018" name="Nat. Ecol. Evol.">
        <title>Pezizomycetes genomes reveal the molecular basis of ectomycorrhizal truffle lifestyle.</title>
        <authorList>
            <person name="Murat C."/>
            <person name="Payen T."/>
            <person name="Noel B."/>
            <person name="Kuo A."/>
            <person name="Morin E."/>
            <person name="Chen J."/>
            <person name="Kohler A."/>
            <person name="Krizsan K."/>
            <person name="Balestrini R."/>
            <person name="Da Silva C."/>
            <person name="Montanini B."/>
            <person name="Hainaut M."/>
            <person name="Levati E."/>
            <person name="Barry K.W."/>
            <person name="Belfiori B."/>
            <person name="Cichocki N."/>
            <person name="Clum A."/>
            <person name="Dockter R.B."/>
            <person name="Fauchery L."/>
            <person name="Guy J."/>
            <person name="Iotti M."/>
            <person name="Le Tacon F."/>
            <person name="Lindquist E.A."/>
            <person name="Lipzen A."/>
            <person name="Malagnac F."/>
            <person name="Mello A."/>
            <person name="Molinier V."/>
            <person name="Miyauchi S."/>
            <person name="Poulain J."/>
            <person name="Riccioni C."/>
            <person name="Rubini A."/>
            <person name="Sitrit Y."/>
            <person name="Splivallo R."/>
            <person name="Traeger S."/>
            <person name="Wang M."/>
            <person name="Zifcakova L."/>
            <person name="Wipf D."/>
            <person name="Zambonelli A."/>
            <person name="Paolocci F."/>
            <person name="Nowrousian M."/>
            <person name="Ottonello S."/>
            <person name="Baldrian P."/>
            <person name="Spatafora J.W."/>
            <person name="Henrissat B."/>
            <person name="Nagy L.G."/>
            <person name="Aury J.M."/>
            <person name="Wincker P."/>
            <person name="Grigoriev I.V."/>
            <person name="Bonfante P."/>
            <person name="Martin F.M."/>
        </authorList>
    </citation>
    <scope>NUCLEOTIDE SEQUENCE [LARGE SCALE GENOMIC DNA]</scope>
    <source>
        <strain evidence="12 13">CCBAS932</strain>
    </source>
</reference>
<keyword evidence="8" id="KW-0539">Nucleus</keyword>